<evidence type="ECO:0000256" key="2">
    <source>
        <dbReference type="ARBA" id="ARBA00003197"/>
    </source>
</evidence>
<keyword evidence="8" id="KW-0044">Antibiotic</keyword>
<comment type="function">
    <text evidence="1">This colicin is a channel-forming colicin. This class of transmembrane toxins depolarize the cytoplasmic membrane, leading to dissipation of cellular energy.</text>
</comment>
<reference evidence="13 14" key="1">
    <citation type="submission" date="2019-09" db="EMBL/GenBank/DDBJ databases">
        <title>Draft genome sequence of various Type strains from the CCUG.</title>
        <authorList>
            <person name="Pineiro-Iglesias B."/>
            <person name="Tunovic T."/>
            <person name="Unosson C."/>
            <person name="Inganas E."/>
            <person name="Ohlen M."/>
            <person name="Cardew S."/>
            <person name="Jensie-Markopoulos S."/>
            <person name="Salva-Serra F."/>
            <person name="Jaen-Luchoro D."/>
            <person name="Karlsson R."/>
            <person name="Svensson-Stadler L."/>
            <person name="Chun J."/>
            <person name="Moore E."/>
        </authorList>
    </citation>
    <scope>NUCLEOTIDE SEQUENCE [LARGE SCALE GENOMIC DNA]</scope>
    <source>
        <strain evidence="13 14">CCUG 53682T</strain>
    </source>
</reference>
<comment type="function">
    <text evidence="2">Colicins are polypeptide toxins produced by and active against E.coli and closely related bacteria.</text>
</comment>
<evidence type="ECO:0000256" key="3">
    <source>
        <dbReference type="ARBA" id="ARBA00004370"/>
    </source>
</evidence>
<evidence type="ECO:0000256" key="7">
    <source>
        <dbReference type="ARBA" id="ARBA00022989"/>
    </source>
</evidence>
<feature type="coiled-coil region" evidence="11">
    <location>
        <begin position="38"/>
        <end position="84"/>
    </location>
</feature>
<evidence type="ECO:0000256" key="11">
    <source>
        <dbReference type="SAM" id="Coils"/>
    </source>
</evidence>
<dbReference type="Proteomes" id="UP000322181">
    <property type="component" value="Unassembled WGS sequence"/>
</dbReference>
<feature type="coiled-coil region" evidence="11">
    <location>
        <begin position="192"/>
        <end position="219"/>
    </location>
</feature>
<comment type="similarity">
    <text evidence="4">Belongs to the channel forming colicin family.</text>
</comment>
<protein>
    <submittedName>
        <fullName evidence="13">Colicin transporter</fullName>
    </submittedName>
</protein>
<feature type="domain" description="Channel forming colicins" evidence="12">
    <location>
        <begin position="266"/>
        <end position="277"/>
    </location>
</feature>
<dbReference type="GO" id="GO:0050829">
    <property type="term" value="P:defense response to Gram-negative bacterium"/>
    <property type="evidence" value="ECO:0007669"/>
    <property type="project" value="InterPro"/>
</dbReference>
<dbReference type="InterPro" id="IPR000293">
    <property type="entry name" value="Channel_colicin_C"/>
</dbReference>
<keyword evidence="5" id="KW-0929">Antimicrobial</keyword>
<name>A0A5M9RC33_9GAMM</name>
<dbReference type="Pfam" id="PF01024">
    <property type="entry name" value="Colicin"/>
    <property type="match status" value="1"/>
</dbReference>
<evidence type="ECO:0000313" key="14">
    <source>
        <dbReference type="Proteomes" id="UP000322181"/>
    </source>
</evidence>
<dbReference type="GO" id="GO:0031640">
    <property type="term" value="P:killing of cells of another organism"/>
    <property type="evidence" value="ECO:0007669"/>
    <property type="project" value="UniProtKB-KW"/>
</dbReference>
<evidence type="ECO:0000256" key="9">
    <source>
        <dbReference type="ARBA" id="ARBA00023048"/>
    </source>
</evidence>
<dbReference type="EMBL" id="VXKB01000001">
    <property type="protein sequence ID" value="KAA8718073.1"/>
    <property type="molecule type" value="Genomic_DNA"/>
</dbReference>
<sequence>MHPVDEDIRKERRDDSAKKLDYLTKLEAEIRKDITEIISNINKTKEQNENTNDVLENATLTLIIKKLQLQKERIINLLNEARKRTSDTERKRLSDESWFYNSELNRRMQDKTQGEIKKEWEKGKAITREIDSQAQTIKTAENDAKKAEDEFSQVKTAVKFTADFYKEIFKVHGEKAEQLAKALADQAKGKKIRNADDALKAYEKHKANINKKINAQDRKAIATALESIQLADIGNNFKQFSRGMGVLGHTINAFDWIGELIKAVKTDNWRPFFVKTEVIAAGNAATIVVAFVFSVLLGNPVGLLGYGLIMAGAGALINDELVENANQFWGI</sequence>
<dbReference type="SUPFAM" id="SSF56837">
    <property type="entry name" value="Colicin"/>
    <property type="match status" value="1"/>
</dbReference>
<keyword evidence="7" id="KW-1133">Transmembrane helix</keyword>
<evidence type="ECO:0000256" key="8">
    <source>
        <dbReference type="ARBA" id="ARBA00023022"/>
    </source>
</evidence>
<dbReference type="PRINTS" id="PR00280">
    <property type="entry name" value="CHANLCOLICIN"/>
</dbReference>
<keyword evidence="9" id="KW-0078">Bacteriocin</keyword>
<evidence type="ECO:0000256" key="5">
    <source>
        <dbReference type="ARBA" id="ARBA00022529"/>
    </source>
</evidence>
<keyword evidence="11" id="KW-0175">Coiled coil</keyword>
<accession>A0A5M9RC33</accession>
<dbReference type="Gene3D" id="1.10.490.30">
    <property type="entry name" value="Colicin"/>
    <property type="match status" value="1"/>
</dbReference>
<evidence type="ECO:0000256" key="1">
    <source>
        <dbReference type="ARBA" id="ARBA00002178"/>
    </source>
</evidence>
<proteinExistence type="inferred from homology"/>
<comment type="caution">
    <text evidence="13">The sequence shown here is derived from an EMBL/GenBank/DDBJ whole genome shotgun (WGS) entry which is preliminary data.</text>
</comment>
<dbReference type="PROSITE" id="PS00276">
    <property type="entry name" value="CHANNEL_COLICIN"/>
    <property type="match status" value="1"/>
</dbReference>
<evidence type="ECO:0000256" key="10">
    <source>
        <dbReference type="ARBA" id="ARBA00023136"/>
    </source>
</evidence>
<evidence type="ECO:0000256" key="6">
    <source>
        <dbReference type="ARBA" id="ARBA00022692"/>
    </source>
</evidence>
<comment type="subcellular location">
    <subcellularLocation>
        <location evidence="3">Membrane</location>
    </subcellularLocation>
</comment>
<keyword evidence="6" id="KW-0812">Transmembrane</keyword>
<evidence type="ECO:0000313" key="13">
    <source>
        <dbReference type="EMBL" id="KAA8718073.1"/>
    </source>
</evidence>
<keyword evidence="10" id="KW-0472">Membrane</keyword>
<evidence type="ECO:0000259" key="12">
    <source>
        <dbReference type="PROSITE" id="PS00276"/>
    </source>
</evidence>
<dbReference type="GO" id="GO:0140911">
    <property type="term" value="F:pore-forming activity"/>
    <property type="evidence" value="ECO:0007669"/>
    <property type="project" value="InterPro"/>
</dbReference>
<organism evidence="13 14">
    <name type="scientific">Morganella psychrotolerans</name>
    <dbReference type="NCBI Taxonomy" id="368603"/>
    <lineage>
        <taxon>Bacteria</taxon>
        <taxon>Pseudomonadati</taxon>
        <taxon>Pseudomonadota</taxon>
        <taxon>Gammaproteobacteria</taxon>
        <taxon>Enterobacterales</taxon>
        <taxon>Morganellaceae</taxon>
        <taxon>Morganella</taxon>
    </lineage>
</organism>
<evidence type="ECO:0000256" key="4">
    <source>
        <dbReference type="ARBA" id="ARBA00007595"/>
    </source>
</evidence>
<feature type="coiled-coil region" evidence="11">
    <location>
        <begin position="130"/>
        <end position="157"/>
    </location>
</feature>
<dbReference type="AlphaFoldDB" id="A0A5M9RC33"/>
<dbReference type="GO" id="GO:0016020">
    <property type="term" value="C:membrane"/>
    <property type="evidence" value="ECO:0007669"/>
    <property type="project" value="UniProtKB-SubCell"/>
</dbReference>
<dbReference type="InterPro" id="IPR038283">
    <property type="entry name" value="Channel_colicin_C_sf"/>
</dbReference>
<gene>
    <name evidence="13" type="ORF">F4V73_02615</name>
</gene>